<keyword evidence="2" id="KW-1185">Reference proteome</keyword>
<dbReference type="KEGG" id="bbe:BBR47_30050"/>
<dbReference type="HOGENOM" id="CLU_3388403_0_0_9"/>
<dbReference type="AlphaFoldDB" id="C0ZDX3"/>
<dbReference type="Proteomes" id="UP000001877">
    <property type="component" value="Chromosome"/>
</dbReference>
<name>C0ZDX3_BREBN</name>
<organism evidence="1 2">
    <name type="scientific">Brevibacillus brevis (strain 47 / JCM 6285 / NBRC 100599)</name>
    <dbReference type="NCBI Taxonomy" id="358681"/>
    <lineage>
        <taxon>Bacteria</taxon>
        <taxon>Bacillati</taxon>
        <taxon>Bacillota</taxon>
        <taxon>Bacilli</taxon>
        <taxon>Bacillales</taxon>
        <taxon>Paenibacillaceae</taxon>
        <taxon>Brevibacillus</taxon>
    </lineage>
</organism>
<reference evidence="1 2" key="1">
    <citation type="submission" date="2005-03" db="EMBL/GenBank/DDBJ databases">
        <title>Brevibacillus brevis strain 47, complete genome.</title>
        <authorList>
            <person name="Hosoyama A."/>
            <person name="Yamada R."/>
            <person name="Hongo Y."/>
            <person name="Terui Y."/>
            <person name="Ankai A."/>
            <person name="Masuyama W."/>
            <person name="Sekiguchi M."/>
            <person name="Takeda T."/>
            <person name="Asano K."/>
            <person name="Ohji S."/>
            <person name="Ichikawa N."/>
            <person name="Narita S."/>
            <person name="Aoki N."/>
            <person name="Miura H."/>
            <person name="Matsushita S."/>
            <person name="Sekigawa T."/>
            <person name="Yamagata H."/>
            <person name="Yoshikawa H."/>
            <person name="Udaka S."/>
            <person name="Tanikawa S."/>
            <person name="Fujita N."/>
        </authorList>
    </citation>
    <scope>NUCLEOTIDE SEQUENCE [LARGE SCALE GENOMIC DNA]</scope>
    <source>
        <strain evidence="2">47 / JCM 6285 / NBRC 100599</strain>
    </source>
</reference>
<gene>
    <name evidence="1" type="ordered locus">BBR47_30050</name>
</gene>
<protein>
    <submittedName>
        <fullName evidence="1">Uncharacterized protein</fullName>
    </submittedName>
</protein>
<evidence type="ECO:0000313" key="1">
    <source>
        <dbReference type="EMBL" id="BAH43982.1"/>
    </source>
</evidence>
<evidence type="ECO:0000313" key="2">
    <source>
        <dbReference type="Proteomes" id="UP000001877"/>
    </source>
</evidence>
<sequence>MIGMTRREEQGQAIEKLGAKLLLQMCLIGSRS</sequence>
<proteinExistence type="predicted"/>
<dbReference type="EMBL" id="AP008955">
    <property type="protein sequence ID" value="BAH43982.1"/>
    <property type="molecule type" value="Genomic_DNA"/>
</dbReference>
<dbReference type="STRING" id="358681.BBR47_30050"/>
<accession>C0ZDX3</accession>